<protein>
    <submittedName>
        <fullName evidence="2">Uncharacterized protein</fullName>
    </submittedName>
</protein>
<feature type="transmembrane region" description="Helical" evidence="1">
    <location>
        <begin position="9"/>
        <end position="32"/>
    </location>
</feature>
<keyword evidence="1" id="KW-0812">Transmembrane</keyword>
<evidence type="ECO:0000313" key="2">
    <source>
        <dbReference type="EMBL" id="KCZ88942.1"/>
    </source>
</evidence>
<proteinExistence type="predicted"/>
<name>A0A059FEB9_9PROT</name>
<evidence type="ECO:0000256" key="1">
    <source>
        <dbReference type="SAM" id="Phobius"/>
    </source>
</evidence>
<dbReference type="AlphaFoldDB" id="A0A059FEB9"/>
<keyword evidence="1" id="KW-1133">Transmembrane helix</keyword>
<dbReference type="RefSeq" id="WP_035579913.1">
    <property type="nucleotide sequence ID" value="NZ_ARYJ01000004.1"/>
</dbReference>
<sequence length="80" mass="8594">MTNRTAISLLIYGMVQGVLFGTGILAVVYIPALKTHAALSIPVVIAASVAAAIPLSWKIAPMMRARHQRRMARRREPAGA</sequence>
<dbReference type="PATRIC" id="fig|1280952.3.peg.1306"/>
<accession>A0A059FEB9</accession>
<reference evidence="2 3" key="1">
    <citation type="journal article" date="2014" name="Antonie Van Leeuwenhoek">
        <title>Hyphomonas beringensis sp. nov. and Hyphomonas chukchiensis sp. nov., isolated from surface seawater of the Bering Sea and Chukchi Sea.</title>
        <authorList>
            <person name="Li C."/>
            <person name="Lai Q."/>
            <person name="Li G."/>
            <person name="Dong C."/>
            <person name="Wang J."/>
            <person name="Liao Y."/>
            <person name="Shao Z."/>
        </authorList>
    </citation>
    <scope>NUCLEOTIDE SEQUENCE [LARGE SCALE GENOMIC DNA]</scope>
    <source>
        <strain evidence="2 3">VP2</strain>
    </source>
</reference>
<keyword evidence="3" id="KW-1185">Reference proteome</keyword>
<keyword evidence="1" id="KW-0472">Membrane</keyword>
<organism evidence="2 3">
    <name type="scientific">Hyphomonas jannaschiana VP2</name>
    <dbReference type="NCBI Taxonomy" id="1280952"/>
    <lineage>
        <taxon>Bacteria</taxon>
        <taxon>Pseudomonadati</taxon>
        <taxon>Pseudomonadota</taxon>
        <taxon>Alphaproteobacteria</taxon>
        <taxon>Hyphomonadales</taxon>
        <taxon>Hyphomonadaceae</taxon>
        <taxon>Hyphomonas</taxon>
    </lineage>
</organism>
<comment type="caution">
    <text evidence="2">The sequence shown here is derived from an EMBL/GenBank/DDBJ whole genome shotgun (WGS) entry which is preliminary data.</text>
</comment>
<dbReference type="EMBL" id="ARYJ01000004">
    <property type="protein sequence ID" value="KCZ88942.1"/>
    <property type="molecule type" value="Genomic_DNA"/>
</dbReference>
<gene>
    <name evidence="2" type="ORF">HJA_06592</name>
</gene>
<evidence type="ECO:0000313" key="3">
    <source>
        <dbReference type="Proteomes" id="UP000024816"/>
    </source>
</evidence>
<dbReference type="OrthoDB" id="7889159at2"/>
<feature type="transmembrane region" description="Helical" evidence="1">
    <location>
        <begin position="38"/>
        <end position="60"/>
    </location>
</feature>
<dbReference type="Proteomes" id="UP000024816">
    <property type="component" value="Unassembled WGS sequence"/>
</dbReference>